<dbReference type="EMBL" id="FOYL01000029">
    <property type="protein sequence ID" value="SFR30136.1"/>
    <property type="molecule type" value="Genomic_DNA"/>
</dbReference>
<evidence type="ECO:0000256" key="2">
    <source>
        <dbReference type="SAM" id="SignalP"/>
    </source>
</evidence>
<evidence type="ECO:0000256" key="1">
    <source>
        <dbReference type="SAM" id="MobiDB-lite"/>
    </source>
</evidence>
<organism evidence="3 4">
    <name type="scientific">Lentzea waywayandensis</name>
    <dbReference type="NCBI Taxonomy" id="84724"/>
    <lineage>
        <taxon>Bacteria</taxon>
        <taxon>Bacillati</taxon>
        <taxon>Actinomycetota</taxon>
        <taxon>Actinomycetes</taxon>
        <taxon>Pseudonocardiales</taxon>
        <taxon>Pseudonocardiaceae</taxon>
        <taxon>Lentzea</taxon>
    </lineage>
</organism>
<dbReference type="SUPFAM" id="SSF81585">
    <property type="entry name" value="PsbU/PolX domain-like"/>
    <property type="match status" value="1"/>
</dbReference>
<name>A0A1I6FJL8_9PSEU</name>
<keyword evidence="2" id="KW-0732">Signal</keyword>
<accession>A0A1I6FJL8</accession>
<feature type="region of interest" description="Disordered" evidence="1">
    <location>
        <begin position="29"/>
        <end position="50"/>
    </location>
</feature>
<sequence>MNRRRGSFSSLLRTFLAVVVVASSVVTPSAAQAEPSPQQPATSSVDLQNPQQGVADPVAAMRPLVRDCKVGQIDVNTAAPREIERALHLAGPVAAAVVSGRPWHRTVDLISVPGIGPSKETLLVERACATPTELPPPTPLACVTGGDAVDLQSASLEQIASRTGLGRPAIERLIAARPLPQNLEQIVAPRVPGVSRPAVKRLVDDRAVCVTPAPFRFAGTSWRWASGRHGAVVSAEDPKYALFVPPGRVAGDTGAWATVKPLPGELGVLPSADFHIHGPWTPEVAVRVPAPPHSEGIDDVVVAHDRGDGDMSASFNQGTAESMTPEGRVVTAPASSLSTFTTYLPGSCGDPGRTGLFACSDSAARDTSDRALSVQWATAMARTLALAATNCDVRNVRARTAGFTTSGLGCVADMNGETGEWTFENKSSVLLSSGVVFPAVPKGGTFDGSAVRGDMGVLSNWLADSAIEQGFLPPNGKLTVRKAVGSGDTVLDAAAAIGWSSGWVSAQQVVSVVDEALDLLPLDDLDRARKLYVACSAELGLLAGADFAGALLECLSEPLVDLLERAAERYAGDDLRKSKLASAARLVARFLGKAFIAVDLALSAAGVWQSQGRTVQMRTLSPPPPPPTTGRFDGPSGDHTYIARISDGRTYLVETVNGGRPSRAIHIGTNGLFNCLAMSRYVVDDVQPSQEGDRFVLILPGGTTPVVDLELTCDPAGSAWSYTGVRHSGNVSDNVILKMPDWLGTGSWFIDGDGKISSIDDGGTYLCLARAHPVIYNVPFDRISAWPDVADHPAACS</sequence>
<feature type="compositionally biased region" description="Low complexity" evidence="1">
    <location>
        <begin position="29"/>
        <end position="44"/>
    </location>
</feature>
<dbReference type="AlphaFoldDB" id="A0A1I6FJL8"/>
<protein>
    <recommendedName>
        <fullName evidence="5">Helix-hairpin-helix motif-containing protein</fullName>
    </recommendedName>
</protein>
<feature type="region of interest" description="Disordered" evidence="1">
    <location>
        <begin position="615"/>
        <end position="637"/>
    </location>
</feature>
<proteinExistence type="predicted"/>
<keyword evidence="4" id="KW-1185">Reference proteome</keyword>
<evidence type="ECO:0000313" key="4">
    <source>
        <dbReference type="Proteomes" id="UP000198583"/>
    </source>
</evidence>
<feature type="signal peptide" evidence="2">
    <location>
        <begin position="1"/>
        <end position="33"/>
    </location>
</feature>
<feature type="chain" id="PRO_5011624930" description="Helix-hairpin-helix motif-containing protein" evidence="2">
    <location>
        <begin position="34"/>
        <end position="797"/>
    </location>
</feature>
<dbReference type="Proteomes" id="UP000198583">
    <property type="component" value="Unassembled WGS sequence"/>
</dbReference>
<reference evidence="4" key="1">
    <citation type="submission" date="2016-10" db="EMBL/GenBank/DDBJ databases">
        <authorList>
            <person name="Varghese N."/>
            <person name="Submissions S."/>
        </authorList>
    </citation>
    <scope>NUCLEOTIDE SEQUENCE [LARGE SCALE GENOMIC DNA]</scope>
    <source>
        <strain evidence="4">DSM 44232</strain>
    </source>
</reference>
<evidence type="ECO:0008006" key="5">
    <source>
        <dbReference type="Google" id="ProtNLM"/>
    </source>
</evidence>
<gene>
    <name evidence="3" type="ORF">SAMN04488564_12911</name>
</gene>
<evidence type="ECO:0000313" key="3">
    <source>
        <dbReference type="EMBL" id="SFR30136.1"/>
    </source>
</evidence>